<organism evidence="1">
    <name type="scientific">marine sediment metagenome</name>
    <dbReference type="NCBI Taxonomy" id="412755"/>
    <lineage>
        <taxon>unclassified sequences</taxon>
        <taxon>metagenomes</taxon>
        <taxon>ecological metagenomes</taxon>
    </lineage>
</organism>
<accession>X0VFU7</accession>
<reference evidence="1" key="1">
    <citation type="journal article" date="2014" name="Front. Microbiol.">
        <title>High frequency of phylogenetically diverse reductive dehalogenase-homologous genes in deep subseafloor sedimentary metagenomes.</title>
        <authorList>
            <person name="Kawai M."/>
            <person name="Futagami T."/>
            <person name="Toyoda A."/>
            <person name="Takaki Y."/>
            <person name="Nishi S."/>
            <person name="Hori S."/>
            <person name="Arai W."/>
            <person name="Tsubouchi T."/>
            <person name="Morono Y."/>
            <person name="Uchiyama I."/>
            <person name="Ito T."/>
            <person name="Fujiyama A."/>
            <person name="Inagaki F."/>
            <person name="Takami H."/>
        </authorList>
    </citation>
    <scope>NUCLEOTIDE SEQUENCE</scope>
    <source>
        <strain evidence="1">Expedition CK06-06</strain>
    </source>
</reference>
<sequence>LNTTGFSTFIWPSSGDAEVEGFTPPHAVPGGAKQVPFSNPSEIATFPYDNRNVCEIVFGGALFDAATTWNWLAYRYENGE</sequence>
<protein>
    <submittedName>
        <fullName evidence="1">Uncharacterized protein</fullName>
    </submittedName>
</protein>
<gene>
    <name evidence="1" type="ORF">S01H1_44774</name>
</gene>
<evidence type="ECO:0000313" key="1">
    <source>
        <dbReference type="EMBL" id="GAG10087.1"/>
    </source>
</evidence>
<name>X0VFU7_9ZZZZ</name>
<feature type="non-terminal residue" evidence="1">
    <location>
        <position position="1"/>
    </location>
</feature>
<dbReference type="AlphaFoldDB" id="X0VFU7"/>
<dbReference type="EMBL" id="BARS01028575">
    <property type="protein sequence ID" value="GAG10087.1"/>
    <property type="molecule type" value="Genomic_DNA"/>
</dbReference>
<comment type="caution">
    <text evidence="1">The sequence shown here is derived from an EMBL/GenBank/DDBJ whole genome shotgun (WGS) entry which is preliminary data.</text>
</comment>
<proteinExistence type="predicted"/>